<dbReference type="InterPro" id="IPR036165">
    <property type="entry name" value="YefM-like_sf"/>
</dbReference>
<dbReference type="OrthoDB" id="7451784at2"/>
<dbReference type="RefSeq" id="WP_113891924.1">
    <property type="nucleotide sequence ID" value="NZ_QNRK01000035.1"/>
</dbReference>
<evidence type="ECO:0000313" key="4">
    <source>
        <dbReference type="EMBL" id="RBP05279.1"/>
    </source>
</evidence>
<keyword evidence="5" id="KW-1185">Reference proteome</keyword>
<reference evidence="4 5" key="1">
    <citation type="submission" date="2018-06" db="EMBL/GenBank/DDBJ databases">
        <title>Genomic Encyclopedia of Type Strains, Phase IV (KMG-IV): sequencing the most valuable type-strain genomes for metagenomic binning, comparative biology and taxonomic classification.</title>
        <authorList>
            <person name="Goeker M."/>
        </authorList>
    </citation>
    <scope>NUCLEOTIDE SEQUENCE [LARGE SCALE GENOMIC DNA]</scope>
    <source>
        <strain evidence="4 5">DSM 24875</strain>
    </source>
</reference>
<dbReference type="SUPFAM" id="SSF143120">
    <property type="entry name" value="YefM-like"/>
    <property type="match status" value="1"/>
</dbReference>
<protein>
    <recommendedName>
        <fullName evidence="2">Antitoxin</fullName>
    </recommendedName>
</protein>
<evidence type="ECO:0000256" key="2">
    <source>
        <dbReference type="RuleBase" id="RU362080"/>
    </source>
</evidence>
<evidence type="ECO:0000256" key="1">
    <source>
        <dbReference type="ARBA" id="ARBA00009981"/>
    </source>
</evidence>
<accession>A0A366EUV9</accession>
<evidence type="ECO:0000313" key="5">
    <source>
        <dbReference type="Proteomes" id="UP000253529"/>
    </source>
</evidence>
<proteinExistence type="inferred from homology"/>
<dbReference type="Pfam" id="PF02604">
    <property type="entry name" value="PhdYeFM_antitox"/>
    <property type="match status" value="1"/>
</dbReference>
<name>A0A366EUV9_9HYPH</name>
<dbReference type="NCBIfam" id="TIGR01552">
    <property type="entry name" value="phd_fam"/>
    <property type="match status" value="1"/>
</dbReference>
<feature type="region of interest" description="Disordered" evidence="3">
    <location>
        <begin position="1"/>
        <end position="41"/>
    </location>
</feature>
<sequence length="127" mass="14106">MAKKQRAASKFASLKGQTVSPARQPRAKRDEGTAAAKLTAAQEPRATWRLEEAKARFSEVVRRAHEQGPQYVTVRGKQAVAIIDAAELERLLPPSPEALPLVQFLESLHIEDLDLTRDRDLGREPSL</sequence>
<comment type="similarity">
    <text evidence="1 2">Belongs to the phD/YefM antitoxin family.</text>
</comment>
<dbReference type="EMBL" id="QNRK01000035">
    <property type="protein sequence ID" value="RBP05279.1"/>
    <property type="molecule type" value="Genomic_DNA"/>
</dbReference>
<dbReference type="AlphaFoldDB" id="A0A366EUV9"/>
<dbReference type="Proteomes" id="UP000253529">
    <property type="component" value="Unassembled WGS sequence"/>
</dbReference>
<dbReference type="Gene3D" id="3.40.1620.10">
    <property type="entry name" value="YefM-like domain"/>
    <property type="match status" value="1"/>
</dbReference>
<gene>
    <name evidence="4" type="ORF">DFR50_13569</name>
</gene>
<evidence type="ECO:0000256" key="3">
    <source>
        <dbReference type="SAM" id="MobiDB-lite"/>
    </source>
</evidence>
<comment type="caution">
    <text evidence="4">The sequence shown here is derived from an EMBL/GenBank/DDBJ whole genome shotgun (WGS) entry which is preliminary data.</text>
</comment>
<comment type="function">
    <text evidence="2">Antitoxin component of a type II toxin-antitoxin (TA) system.</text>
</comment>
<organism evidence="4 5">
    <name type="scientific">Roseiarcus fermentans</name>
    <dbReference type="NCBI Taxonomy" id="1473586"/>
    <lineage>
        <taxon>Bacteria</taxon>
        <taxon>Pseudomonadati</taxon>
        <taxon>Pseudomonadota</taxon>
        <taxon>Alphaproteobacteria</taxon>
        <taxon>Hyphomicrobiales</taxon>
        <taxon>Roseiarcaceae</taxon>
        <taxon>Roseiarcus</taxon>
    </lineage>
</organism>
<dbReference type="InterPro" id="IPR006442">
    <property type="entry name" value="Antitoxin_Phd/YefM"/>
</dbReference>